<dbReference type="Pfam" id="PF09418">
    <property type="entry name" value="DUF2009"/>
    <property type="match status" value="1"/>
</dbReference>
<evidence type="ECO:0000313" key="2">
    <source>
        <dbReference type="EMBL" id="CAG8455411.1"/>
    </source>
</evidence>
<sequence length="190" mass="21683">MSLWREIQNEMFKLWFLADQDLLSENNSYRLKNIGQGLNRMQRCPSVSHVMHSILHRAQKSAGYWIGSSVIHLGDKNIPNALMFIDKYNQVSRILNPMLICLEGIQPLTNYNTGIRRYIEDTFGSVEELKKGICADFFRFAFDGSGADDAGSHIDGRLTSAWNWYSQIEKKGYFPVFLLTGFVGLDGEGF</sequence>
<dbReference type="PANTHER" id="PTHR31560:SF0">
    <property type="entry name" value="UPF0652 PROTEIN C22H10.08"/>
    <property type="match status" value="1"/>
</dbReference>
<dbReference type="Proteomes" id="UP000789706">
    <property type="component" value="Unassembled WGS sequence"/>
</dbReference>
<protein>
    <submittedName>
        <fullName evidence="2">6574_t:CDS:1</fullName>
    </submittedName>
</protein>
<dbReference type="OrthoDB" id="406045at2759"/>
<name>A0A9N8VMC9_9GLOM</name>
<feature type="domain" description="Non-canonical E2 ubiquitin-conjugating enzyme C-terminal" evidence="1">
    <location>
        <begin position="1"/>
        <end position="187"/>
    </location>
</feature>
<accession>A0A9N8VMC9</accession>
<reference evidence="2" key="1">
    <citation type="submission" date="2021-06" db="EMBL/GenBank/DDBJ databases">
        <authorList>
            <person name="Kallberg Y."/>
            <person name="Tangrot J."/>
            <person name="Rosling A."/>
        </authorList>
    </citation>
    <scope>NUCLEOTIDE SEQUENCE</scope>
    <source>
        <strain evidence="2">AZ414A</strain>
    </source>
</reference>
<evidence type="ECO:0000259" key="1">
    <source>
        <dbReference type="Pfam" id="PF09418"/>
    </source>
</evidence>
<dbReference type="InterPro" id="IPR018553">
    <property type="entry name" value="E2_Ub-conjug_enz"/>
</dbReference>
<dbReference type="EMBL" id="CAJVPK010000130">
    <property type="protein sequence ID" value="CAG8455411.1"/>
    <property type="molecule type" value="Genomic_DNA"/>
</dbReference>
<keyword evidence="3" id="KW-1185">Reference proteome</keyword>
<organism evidence="2 3">
    <name type="scientific">Diversispora eburnea</name>
    <dbReference type="NCBI Taxonomy" id="1213867"/>
    <lineage>
        <taxon>Eukaryota</taxon>
        <taxon>Fungi</taxon>
        <taxon>Fungi incertae sedis</taxon>
        <taxon>Mucoromycota</taxon>
        <taxon>Glomeromycotina</taxon>
        <taxon>Glomeromycetes</taxon>
        <taxon>Diversisporales</taxon>
        <taxon>Diversisporaceae</taxon>
        <taxon>Diversispora</taxon>
    </lineage>
</organism>
<evidence type="ECO:0000313" key="3">
    <source>
        <dbReference type="Proteomes" id="UP000789706"/>
    </source>
</evidence>
<proteinExistence type="predicted"/>
<dbReference type="PANTHER" id="PTHR31560">
    <property type="entry name" value="UPF0652 PROTEIN C16A11.03C-RELATED"/>
    <property type="match status" value="1"/>
</dbReference>
<comment type="caution">
    <text evidence="2">The sequence shown here is derived from an EMBL/GenBank/DDBJ whole genome shotgun (WGS) entry which is preliminary data.</text>
</comment>
<dbReference type="InterPro" id="IPR057668">
    <property type="entry name" value="E2_Ub-conjug_enz_C"/>
</dbReference>
<gene>
    <name evidence="2" type="ORF">DEBURN_LOCUS2384</name>
</gene>
<dbReference type="AlphaFoldDB" id="A0A9N8VMC9"/>